<gene>
    <name evidence="5" type="ORF">CQY23_07800</name>
</gene>
<feature type="transmembrane region" description="Helical" evidence="4">
    <location>
        <begin position="101"/>
        <end position="122"/>
    </location>
</feature>
<comment type="subcellular location">
    <subcellularLocation>
        <location evidence="1">Membrane</location>
    </subcellularLocation>
</comment>
<accession>A0A2G5PMH5</accession>
<dbReference type="PANTHER" id="PTHR37042:SF4">
    <property type="entry name" value="OUTER MEMBRANE PROTEIN RV1973"/>
    <property type="match status" value="1"/>
</dbReference>
<evidence type="ECO:0000256" key="2">
    <source>
        <dbReference type="ARBA" id="ARBA00023136"/>
    </source>
</evidence>
<keyword evidence="4" id="KW-0812">Transmembrane</keyword>
<evidence type="ECO:0000313" key="6">
    <source>
        <dbReference type="Proteomes" id="UP000230971"/>
    </source>
</evidence>
<dbReference type="AlphaFoldDB" id="A0A2G5PMH5"/>
<feature type="compositionally biased region" description="Low complexity" evidence="3">
    <location>
        <begin position="68"/>
        <end position="85"/>
    </location>
</feature>
<name>A0A2G5PMH5_MYCCE</name>
<protein>
    <recommendedName>
        <fullName evidence="7">Mammalian cell entry protein</fullName>
    </recommendedName>
</protein>
<dbReference type="Proteomes" id="UP000230971">
    <property type="component" value="Unassembled WGS sequence"/>
</dbReference>
<feature type="region of interest" description="Disordered" evidence="3">
    <location>
        <begin position="1"/>
        <end position="22"/>
    </location>
</feature>
<keyword evidence="2 4" id="KW-0472">Membrane</keyword>
<keyword evidence="4" id="KW-1133">Transmembrane helix</keyword>
<evidence type="ECO:0000313" key="5">
    <source>
        <dbReference type="EMBL" id="PIB79476.1"/>
    </source>
</evidence>
<dbReference type="RefSeq" id="WP_084706921.1">
    <property type="nucleotide sequence ID" value="NZ_BBUN01000033.1"/>
</dbReference>
<evidence type="ECO:0000256" key="4">
    <source>
        <dbReference type="SAM" id="Phobius"/>
    </source>
</evidence>
<dbReference type="EMBL" id="PDKV01000007">
    <property type="protein sequence ID" value="PIB79476.1"/>
    <property type="molecule type" value="Genomic_DNA"/>
</dbReference>
<proteinExistence type="predicted"/>
<feature type="region of interest" description="Disordered" evidence="3">
    <location>
        <begin position="61"/>
        <end position="95"/>
    </location>
</feature>
<dbReference type="GO" id="GO:0016020">
    <property type="term" value="C:membrane"/>
    <property type="evidence" value="ECO:0007669"/>
    <property type="project" value="UniProtKB-SubCell"/>
</dbReference>
<evidence type="ECO:0000256" key="1">
    <source>
        <dbReference type="ARBA" id="ARBA00004370"/>
    </source>
</evidence>
<evidence type="ECO:0008006" key="7">
    <source>
        <dbReference type="Google" id="ProtNLM"/>
    </source>
</evidence>
<evidence type="ECO:0000256" key="3">
    <source>
        <dbReference type="SAM" id="MobiDB-lite"/>
    </source>
</evidence>
<reference evidence="5 6" key="1">
    <citation type="journal article" date="2017" name="Infect. Genet. Evol.">
        <title>The new phylogeny of the genus Mycobacterium: The old and the news.</title>
        <authorList>
            <person name="Tortoli E."/>
            <person name="Fedrizzi T."/>
            <person name="Meehan C.J."/>
            <person name="Trovato A."/>
            <person name="Grottola A."/>
            <person name="Giacobazzi E."/>
            <person name="Serpini G.F."/>
            <person name="Tagliazucchi S."/>
            <person name="Fabio A."/>
            <person name="Bettua C."/>
            <person name="Bertorelli R."/>
            <person name="Frascaro F."/>
            <person name="De Sanctis V."/>
            <person name="Pecorari M."/>
            <person name="Jousson O."/>
            <person name="Segata N."/>
            <person name="Cirillo D.M."/>
        </authorList>
    </citation>
    <scope>NUCLEOTIDE SEQUENCE [LARGE SCALE GENOMIC DNA]</scope>
    <source>
        <strain evidence="5 6">NCTC 12882</strain>
    </source>
</reference>
<dbReference type="OrthoDB" id="4774723at2"/>
<organism evidence="5 6">
    <name type="scientific">Mycobacterium celatum</name>
    <dbReference type="NCBI Taxonomy" id="28045"/>
    <lineage>
        <taxon>Bacteria</taxon>
        <taxon>Bacillati</taxon>
        <taxon>Actinomycetota</taxon>
        <taxon>Actinomycetes</taxon>
        <taxon>Mycobacteriales</taxon>
        <taxon>Mycobacteriaceae</taxon>
        <taxon>Mycobacterium</taxon>
    </lineage>
</organism>
<sequence length="255" mass="26678">MTSPERPASALDANQGDEAPEASLLDLAEAAEAEAAAAEAEARAAAARARAIRLRREAGATLSDHSEGAGTADSADDGAALDQSAEGAPRSRRLRRPGRKAIAVGAGIVFICASLAASGYMVRQDHIASQQRQRAAEYAAAARQGIDALMSLDFSKAQENMQRIADNSTGNFKNSFPVIADKLTKGLEQSKVTTTVTVHDVAVESMTDNSAIVLVAATTEAKAPDGPPQPRSWQIALGLRRDGGKPKMANIEFVQ</sequence>
<dbReference type="PANTHER" id="PTHR37042">
    <property type="entry name" value="OUTER MEMBRANE PROTEIN RV1973"/>
    <property type="match status" value="1"/>
</dbReference>
<comment type="caution">
    <text evidence="5">The sequence shown here is derived from an EMBL/GenBank/DDBJ whole genome shotgun (WGS) entry which is preliminary data.</text>
</comment>